<reference evidence="1" key="1">
    <citation type="journal article" date="2004" name="Genome Res.">
        <title>The status, quality, and expansion of the NIH full-length cDNA project: the Mammalian Gene Collection (MGC).</title>
        <authorList>
            <consortium name="The MGC Project Team"/>
            <person name="Gerhard D.S."/>
            <person name="Wagner L."/>
            <person name="Feingold E.A."/>
            <person name="Shenmen C.M."/>
            <person name="Grouse L.H."/>
            <person name="Schuler G."/>
            <person name="Klein S.L."/>
            <person name="Old S."/>
            <person name="Rasooly R."/>
            <person name="Good P."/>
            <person name="Guyer M."/>
            <person name="Peck A.M."/>
            <person name="Derge J.G."/>
            <person name="Lipman D."/>
            <person name="Collins F.S."/>
            <person name="Jang W."/>
            <person name="Sherry S."/>
            <person name="Feolo M."/>
            <person name="Misquitta L."/>
            <person name="Lee E."/>
            <person name="Rotmistrovsky K."/>
            <person name="Greenhut S.F."/>
            <person name="Schaefer C.F."/>
            <person name="Buetow K."/>
            <person name="Bonner T.I."/>
            <person name="Haussler D."/>
            <person name="Kent J."/>
            <person name="Kiekhaus M."/>
            <person name="Furey T."/>
            <person name="Brent M."/>
            <person name="Prange C."/>
            <person name="Schreiber K."/>
            <person name="Shapiro N."/>
            <person name="Bhat N.K."/>
            <person name="Hopkins R.F."/>
            <person name="Hsie F."/>
            <person name="Driscoll T."/>
            <person name="Soares M.B."/>
            <person name="Casavant T.L."/>
            <person name="Scheetz T.E."/>
            <person name="Brown-stein M.J."/>
            <person name="Usdin T.B."/>
            <person name="Toshiyuki S."/>
            <person name="Carninci P."/>
            <person name="Piao Y."/>
            <person name="Dudekula D.B."/>
            <person name="Ko M.S."/>
            <person name="Kawakami K."/>
            <person name="Suzuki Y."/>
            <person name="Sugano S."/>
            <person name="Gruber C.E."/>
            <person name="Smith M.R."/>
            <person name="Simmons B."/>
            <person name="Moore T."/>
            <person name="Waterman R."/>
            <person name="Johnson S.L."/>
            <person name="Ruan Y."/>
            <person name="Wei C.L."/>
            <person name="Mathavan S."/>
            <person name="Gunaratne P.H."/>
            <person name="Wu J."/>
            <person name="Garcia A.M."/>
            <person name="Hulyk S.W."/>
            <person name="Fuh E."/>
            <person name="Yuan Y."/>
            <person name="Sneed A."/>
            <person name="Kowis C."/>
            <person name="Hodgson A."/>
            <person name="Muzny D.M."/>
            <person name="McPherson J."/>
            <person name="Gibbs R.A."/>
            <person name="Fahey J."/>
            <person name="Helton E."/>
            <person name="Ketteman M."/>
            <person name="Madan A."/>
            <person name="Rodrigues S."/>
            <person name="Sanchez A."/>
            <person name="Whiting M."/>
            <person name="Madari A."/>
            <person name="Young A.C."/>
            <person name="Wetherby K.D."/>
            <person name="Granite S.J."/>
            <person name="Kwong P.N."/>
            <person name="Brinkley C.P."/>
            <person name="Pearson R.L."/>
            <person name="Bouffard G.G."/>
            <person name="Blakesly R.W."/>
            <person name="Green E.D."/>
            <person name="Dickson M.C."/>
            <person name="Rodriguez A.C."/>
            <person name="Grimwood J."/>
            <person name="Schmutz J."/>
            <person name="Myers R.M."/>
            <person name="Butterfield Y.S."/>
            <person name="Griffith M."/>
            <person name="Griffith O.L."/>
            <person name="Krzywinski M.I."/>
            <person name="Liao N."/>
            <person name="Morin R."/>
            <person name="Morrin R."/>
            <person name="Palmquist D."/>
            <person name="Petrescu A.S."/>
            <person name="Skalska U."/>
            <person name="Smailus D.E."/>
            <person name="Stott J.M."/>
            <person name="Schnerch A."/>
            <person name="Schein J.E."/>
            <person name="Jones S.J."/>
            <person name="Holt R.A."/>
            <person name="Baross A."/>
            <person name="Marra M.A."/>
            <person name="Clifton S."/>
            <person name="Makowski K.A."/>
            <person name="Bosak S."/>
            <person name="Malek J."/>
        </authorList>
    </citation>
    <scope>NUCLEOTIDE SEQUENCE [LARGE SCALE MRNA]</scope>
    <source>
        <strain evidence="1">Mix FVB/N</strain>
        <tissue evidence="1">Mammary tumor. WAP-TGF alpha model. 7 months old</tissue>
    </source>
</reference>
<accession>Q8R052</accession>
<gene>
    <name evidence="1 2" type="primary">Ankra2</name>
</gene>
<protein>
    <submittedName>
        <fullName evidence="1">Ankra2 protein</fullName>
    </submittedName>
</protein>
<sequence length="39" mass="4459">WFSERMGYGALGKQEAIPGSRLAFTERSGLFPEEIKDRK</sequence>
<dbReference type="AlphaFoldDB" id="Q8R052"/>
<name>Q8R052_MOUSE</name>
<dbReference type="MGI" id="MGI:1915808">
    <property type="gene designation" value="Ankra2"/>
</dbReference>
<evidence type="ECO:0000313" key="2">
    <source>
        <dbReference type="MGI" id="MGI:1915808"/>
    </source>
</evidence>
<dbReference type="AGR" id="MGI:1915808"/>
<proteinExistence type="evidence at transcript level"/>
<organism evidence="1">
    <name type="scientific">Mus musculus</name>
    <name type="common">Mouse</name>
    <dbReference type="NCBI Taxonomy" id="10090"/>
    <lineage>
        <taxon>Eukaryota</taxon>
        <taxon>Metazoa</taxon>
        <taxon>Chordata</taxon>
        <taxon>Craniata</taxon>
        <taxon>Vertebrata</taxon>
        <taxon>Euteleostomi</taxon>
        <taxon>Mammalia</taxon>
        <taxon>Eutheria</taxon>
        <taxon>Euarchontoglires</taxon>
        <taxon>Glires</taxon>
        <taxon>Rodentia</taxon>
        <taxon>Myomorpha</taxon>
        <taxon>Muroidea</taxon>
        <taxon>Muridae</taxon>
        <taxon>Murinae</taxon>
        <taxon>Mus</taxon>
        <taxon>Mus</taxon>
    </lineage>
</organism>
<evidence type="ECO:0000313" key="1">
    <source>
        <dbReference type="EMBL" id="AAH28323.1"/>
    </source>
</evidence>
<dbReference type="EMBL" id="BC028323">
    <property type="protein sequence ID" value="AAH28323.1"/>
    <property type="molecule type" value="mRNA"/>
</dbReference>
<feature type="non-terminal residue" evidence="1">
    <location>
        <position position="1"/>
    </location>
</feature>